<dbReference type="Proteomes" id="UP000319257">
    <property type="component" value="Unassembled WGS sequence"/>
</dbReference>
<feature type="compositionally biased region" description="Low complexity" evidence="1">
    <location>
        <begin position="158"/>
        <end position="170"/>
    </location>
</feature>
<dbReference type="STRING" id="1093900.A0A507AQ53"/>
<gene>
    <name evidence="3" type="ORF">E0L32_011116</name>
</gene>
<organism evidence="3 4">
    <name type="scientific">Thyridium curvatum</name>
    <dbReference type="NCBI Taxonomy" id="1093900"/>
    <lineage>
        <taxon>Eukaryota</taxon>
        <taxon>Fungi</taxon>
        <taxon>Dikarya</taxon>
        <taxon>Ascomycota</taxon>
        <taxon>Pezizomycotina</taxon>
        <taxon>Sordariomycetes</taxon>
        <taxon>Sordariomycetidae</taxon>
        <taxon>Thyridiales</taxon>
        <taxon>Thyridiaceae</taxon>
        <taxon>Thyridium</taxon>
    </lineage>
</organism>
<dbReference type="EMBL" id="SKBQ01000098">
    <property type="protein sequence ID" value="TPX06971.1"/>
    <property type="molecule type" value="Genomic_DNA"/>
</dbReference>
<reference evidence="3 4" key="1">
    <citation type="submission" date="2019-06" db="EMBL/GenBank/DDBJ databases">
        <title>Draft genome sequence of the filamentous fungus Phialemoniopsis curvata isolated from diesel fuel.</title>
        <authorList>
            <person name="Varaljay V.A."/>
            <person name="Lyon W.J."/>
            <person name="Crouch A.L."/>
            <person name="Drake C.E."/>
            <person name="Hollomon J.M."/>
            <person name="Nadeau L.J."/>
            <person name="Nunn H.S."/>
            <person name="Stevenson B.S."/>
            <person name="Bojanowski C.L."/>
            <person name="Crookes-Goodson W.J."/>
        </authorList>
    </citation>
    <scope>NUCLEOTIDE SEQUENCE [LARGE SCALE GENOMIC DNA]</scope>
    <source>
        <strain evidence="3 4">D216</strain>
    </source>
</reference>
<dbReference type="InterPro" id="IPR024624">
    <property type="entry name" value="Pyridox_Oxase_Alr4036_FMN-bd"/>
</dbReference>
<dbReference type="Pfam" id="PF12766">
    <property type="entry name" value="Pyridox_oxase_2"/>
    <property type="match status" value="1"/>
</dbReference>
<sequence>MSTASSSTSATPAPWRAALLNDIGKMSQATFTLSTLHHTQGSSSSLSGGSPVPRARTCIYRGMWAELPEDARNPADRNPPLYASDLLTFTTDRRMHKAADVLSPGGLGGGPVEACFWAAEAQAQWRVRGRAWVLSAAGADGPGAAEARRAVRERMRPSSSSSSSSSSAAADPERGQDQDQDDLSWSWSREVKAHFGNLSPMMRGTFRNPPPGTPRAVAPEQGLGLGQQVDGVEDALALGNFRVCVIVPDEVELVDLSDAADPRRLVRTVAHVMLHFTGLGDLARFSGGTRRDDGTRSCGGRGRADDLQVASREIPRGVSKAWVGVLAGDGDGGGGGGGGGGHQSQSTGSPDGPVKPAKVTGTAGREVVGLGWKRNVAVAHHTRMLAVTEGAHPSV</sequence>
<evidence type="ECO:0000313" key="4">
    <source>
        <dbReference type="Proteomes" id="UP000319257"/>
    </source>
</evidence>
<dbReference type="OrthoDB" id="5394411at2759"/>
<dbReference type="PANTHER" id="PTHR28243:SF1">
    <property type="entry name" value="PYRIDOXAMINE 5'-PHOSPHATE OXIDASE ALR4036 FAMILY FMN-BINDING DOMAIN-CONTAINING PROTEIN"/>
    <property type="match status" value="1"/>
</dbReference>
<protein>
    <recommendedName>
        <fullName evidence="2">Pyridoxamine 5'-phosphate oxidase Alr4036 family FMN-binding domain-containing protein</fullName>
    </recommendedName>
</protein>
<dbReference type="AlphaFoldDB" id="A0A507AQ53"/>
<evidence type="ECO:0000256" key="1">
    <source>
        <dbReference type="SAM" id="MobiDB-lite"/>
    </source>
</evidence>
<proteinExistence type="predicted"/>
<dbReference type="InterPro" id="IPR012349">
    <property type="entry name" value="Split_barrel_FMN-bd"/>
</dbReference>
<name>A0A507AQ53_9PEZI</name>
<evidence type="ECO:0000313" key="3">
    <source>
        <dbReference type="EMBL" id="TPX06971.1"/>
    </source>
</evidence>
<dbReference type="SUPFAM" id="SSF50475">
    <property type="entry name" value="FMN-binding split barrel"/>
    <property type="match status" value="1"/>
</dbReference>
<feature type="region of interest" description="Disordered" evidence="1">
    <location>
        <begin position="329"/>
        <end position="360"/>
    </location>
</feature>
<dbReference type="Gene3D" id="2.30.110.10">
    <property type="entry name" value="Electron Transport, Fmn-binding Protein, Chain A"/>
    <property type="match status" value="1"/>
</dbReference>
<dbReference type="RefSeq" id="XP_030988682.1">
    <property type="nucleotide sequence ID" value="XM_031133810.1"/>
</dbReference>
<feature type="compositionally biased region" description="Basic and acidic residues" evidence="1">
    <location>
        <begin position="146"/>
        <end position="156"/>
    </location>
</feature>
<accession>A0A507AQ53</accession>
<feature type="domain" description="Pyridoxamine 5'-phosphate oxidase Alr4036 family FMN-binding" evidence="2">
    <location>
        <begin position="13"/>
        <end position="134"/>
    </location>
</feature>
<comment type="caution">
    <text evidence="3">The sequence shown here is derived from an EMBL/GenBank/DDBJ whole genome shotgun (WGS) entry which is preliminary data.</text>
</comment>
<feature type="region of interest" description="Disordered" evidence="1">
    <location>
        <begin position="138"/>
        <end position="184"/>
    </location>
</feature>
<dbReference type="InParanoid" id="A0A507AQ53"/>
<feature type="compositionally biased region" description="Gly residues" evidence="1">
    <location>
        <begin position="329"/>
        <end position="342"/>
    </location>
</feature>
<dbReference type="GeneID" id="41978563"/>
<evidence type="ECO:0000259" key="2">
    <source>
        <dbReference type="Pfam" id="PF12766"/>
    </source>
</evidence>
<dbReference type="GO" id="GO:0010181">
    <property type="term" value="F:FMN binding"/>
    <property type="evidence" value="ECO:0007669"/>
    <property type="project" value="InterPro"/>
</dbReference>
<keyword evidence="4" id="KW-1185">Reference proteome</keyword>
<dbReference type="PANTHER" id="PTHR28243">
    <property type="entry name" value="AGL049CP"/>
    <property type="match status" value="1"/>
</dbReference>